<protein>
    <recommendedName>
        <fullName evidence="3">Encoded protein</fullName>
    </recommendedName>
</protein>
<evidence type="ECO:0000313" key="2">
    <source>
        <dbReference type="Proteomes" id="UP000815325"/>
    </source>
</evidence>
<organism evidence="1 2">
    <name type="scientific">Dunaliella salina</name>
    <name type="common">Green alga</name>
    <name type="synonym">Protococcus salinus</name>
    <dbReference type="NCBI Taxonomy" id="3046"/>
    <lineage>
        <taxon>Eukaryota</taxon>
        <taxon>Viridiplantae</taxon>
        <taxon>Chlorophyta</taxon>
        <taxon>core chlorophytes</taxon>
        <taxon>Chlorophyceae</taxon>
        <taxon>CS clade</taxon>
        <taxon>Chlamydomonadales</taxon>
        <taxon>Dunaliellaceae</taxon>
        <taxon>Dunaliella</taxon>
    </lineage>
</organism>
<gene>
    <name evidence="1" type="ORF">DUNSADRAFT_5732</name>
</gene>
<sequence>MLKGMRHRSVQMTVHPFPHEISWHAPLANKHANVDVPCLRGRAHANKPGSSTGMRPQNVTGLVFSKRPCAWIEGSGIKGHGQRSWIKTGINEYRSRLGSVTWTKDVDQQTRDQGHRT</sequence>
<accession>A0ABQ7GPP5</accession>
<evidence type="ECO:0000313" key="1">
    <source>
        <dbReference type="EMBL" id="KAF5836579.1"/>
    </source>
</evidence>
<dbReference type="EMBL" id="MU069654">
    <property type="protein sequence ID" value="KAF5836579.1"/>
    <property type="molecule type" value="Genomic_DNA"/>
</dbReference>
<proteinExistence type="predicted"/>
<evidence type="ECO:0008006" key="3">
    <source>
        <dbReference type="Google" id="ProtNLM"/>
    </source>
</evidence>
<dbReference type="Proteomes" id="UP000815325">
    <property type="component" value="Unassembled WGS sequence"/>
</dbReference>
<name>A0ABQ7GPP5_DUNSA</name>
<reference evidence="1" key="1">
    <citation type="submission" date="2017-08" db="EMBL/GenBank/DDBJ databases">
        <authorList>
            <person name="Polle J.E."/>
            <person name="Barry K."/>
            <person name="Cushman J."/>
            <person name="Schmutz J."/>
            <person name="Tran D."/>
            <person name="Hathwaick L.T."/>
            <person name="Yim W.C."/>
            <person name="Jenkins J."/>
            <person name="Mckie-Krisberg Z.M."/>
            <person name="Prochnik S."/>
            <person name="Lindquist E."/>
            <person name="Dockter R.B."/>
            <person name="Adam C."/>
            <person name="Molina H."/>
            <person name="Bunkerborg J."/>
            <person name="Jin E."/>
            <person name="Buchheim M."/>
            <person name="Magnuson J."/>
        </authorList>
    </citation>
    <scope>NUCLEOTIDE SEQUENCE</scope>
    <source>
        <strain evidence="1">CCAP 19/18</strain>
    </source>
</reference>
<comment type="caution">
    <text evidence="1">The sequence shown here is derived from an EMBL/GenBank/DDBJ whole genome shotgun (WGS) entry which is preliminary data.</text>
</comment>
<keyword evidence="2" id="KW-1185">Reference proteome</keyword>